<dbReference type="Gramene" id="ESR33388">
    <property type="protein sequence ID" value="ESR33388"/>
    <property type="gene ID" value="CICLE_v10007006mg"/>
</dbReference>
<dbReference type="Proteomes" id="UP000030687">
    <property type="component" value="Unassembled WGS sequence"/>
</dbReference>
<evidence type="ECO:0000313" key="3">
    <source>
        <dbReference type="Proteomes" id="UP000030687"/>
    </source>
</evidence>
<feature type="transmembrane region" description="Helical" evidence="1">
    <location>
        <begin position="66"/>
        <end position="84"/>
    </location>
</feature>
<accession>V4RHE1</accession>
<dbReference type="EMBL" id="KI537036">
    <property type="protein sequence ID" value="ESR33388.1"/>
    <property type="molecule type" value="Genomic_DNA"/>
</dbReference>
<keyword evidence="1" id="KW-1133">Transmembrane helix</keyword>
<organism evidence="2 3">
    <name type="scientific">Citrus clementina</name>
    <name type="common">Clementine</name>
    <name type="synonym">Citrus deliciosa x Citrus sinensis</name>
    <dbReference type="NCBI Taxonomy" id="85681"/>
    <lineage>
        <taxon>Eukaryota</taxon>
        <taxon>Viridiplantae</taxon>
        <taxon>Streptophyta</taxon>
        <taxon>Embryophyta</taxon>
        <taxon>Tracheophyta</taxon>
        <taxon>Spermatophyta</taxon>
        <taxon>Magnoliopsida</taxon>
        <taxon>eudicotyledons</taxon>
        <taxon>Gunneridae</taxon>
        <taxon>Pentapetalae</taxon>
        <taxon>rosids</taxon>
        <taxon>malvids</taxon>
        <taxon>Sapindales</taxon>
        <taxon>Rutaceae</taxon>
        <taxon>Aurantioideae</taxon>
        <taxon>Citrus</taxon>
    </lineage>
</organism>
<evidence type="ECO:0000256" key="1">
    <source>
        <dbReference type="SAM" id="Phobius"/>
    </source>
</evidence>
<keyword evidence="1" id="KW-0472">Membrane</keyword>
<sequence length="89" mass="10419">MNYQLLEDIIFTSRRVIGGSSGSVFAWAFSFAGCNICLVVQQLTFERIDIYIHTYIHIHTQMCQPCWIFFQAYFFGPAYIHLLFTHKCV</sequence>
<dbReference type="InParanoid" id="V4RHE1"/>
<keyword evidence="3" id="KW-1185">Reference proteome</keyword>
<keyword evidence="1" id="KW-0812">Transmembrane</keyword>
<feature type="transmembrane region" description="Helical" evidence="1">
    <location>
        <begin position="24"/>
        <end position="45"/>
    </location>
</feature>
<proteinExistence type="predicted"/>
<dbReference type="AlphaFoldDB" id="V4RHE1"/>
<gene>
    <name evidence="2" type="ORF">CICLE_v10007006mg</name>
</gene>
<dbReference type="KEGG" id="cic:CICLE_v10007006mg"/>
<protein>
    <submittedName>
        <fullName evidence="2">Uncharacterized protein</fullName>
    </submittedName>
</protein>
<name>V4RHE1_CITCL</name>
<reference evidence="2 3" key="1">
    <citation type="submission" date="2013-10" db="EMBL/GenBank/DDBJ databases">
        <authorList>
            <consortium name="International Citrus Genome Consortium"/>
            <person name="Jenkins J."/>
            <person name="Schmutz J."/>
            <person name="Prochnik S."/>
            <person name="Rokhsar D."/>
            <person name="Gmitter F."/>
            <person name="Ollitrault P."/>
            <person name="Machado M."/>
            <person name="Talon M."/>
            <person name="Wincker P."/>
            <person name="Jaillon O."/>
            <person name="Morgante M."/>
        </authorList>
    </citation>
    <scope>NUCLEOTIDE SEQUENCE</scope>
    <source>
        <strain evidence="3">cv. Clemenules</strain>
    </source>
</reference>
<evidence type="ECO:0000313" key="2">
    <source>
        <dbReference type="EMBL" id="ESR33388.1"/>
    </source>
</evidence>